<evidence type="ECO:0000313" key="1">
    <source>
        <dbReference type="EMBL" id="QHU27931.1"/>
    </source>
</evidence>
<dbReference type="InterPro" id="IPR019734">
    <property type="entry name" value="TPR_rpt"/>
</dbReference>
<dbReference type="Gene3D" id="1.25.40.1040">
    <property type="match status" value="1"/>
</dbReference>
<dbReference type="EMBL" id="MN740465">
    <property type="protein sequence ID" value="QHU27931.1"/>
    <property type="molecule type" value="Genomic_DNA"/>
</dbReference>
<dbReference type="PROSITE" id="PS50005">
    <property type="entry name" value="TPR"/>
    <property type="match status" value="1"/>
</dbReference>
<organism evidence="1">
    <name type="scientific">viral metagenome</name>
    <dbReference type="NCBI Taxonomy" id="1070528"/>
    <lineage>
        <taxon>unclassified sequences</taxon>
        <taxon>metagenomes</taxon>
        <taxon>organismal metagenomes</taxon>
    </lineage>
</organism>
<protein>
    <submittedName>
        <fullName evidence="1">Uncharacterized protein</fullName>
    </submittedName>
</protein>
<reference evidence="1" key="1">
    <citation type="journal article" date="2020" name="Nature">
        <title>Giant virus diversity and host interactions through global metagenomics.</title>
        <authorList>
            <person name="Schulz F."/>
            <person name="Roux S."/>
            <person name="Paez-Espino D."/>
            <person name="Jungbluth S."/>
            <person name="Walsh D.A."/>
            <person name="Denef V.J."/>
            <person name="McMahon K.D."/>
            <person name="Konstantinidis K.T."/>
            <person name="Eloe-Fadrosh E.A."/>
            <person name="Kyrpides N.C."/>
            <person name="Woyke T."/>
        </authorList>
    </citation>
    <scope>NUCLEOTIDE SEQUENCE</scope>
    <source>
        <strain evidence="1">GVMAG-M-3300027769-26</strain>
    </source>
</reference>
<dbReference type="SUPFAM" id="SSF81901">
    <property type="entry name" value="HCP-like"/>
    <property type="match status" value="1"/>
</dbReference>
<accession>A0A6C0LE28</accession>
<name>A0A6C0LE28_9ZZZZ</name>
<proteinExistence type="predicted"/>
<sequence>MAKNINIYIISTEELKNRITNINNVLAILKNLCAKNNIQAFINLISEPSSSTVDRNISTFNSRVDYSPFKDNNEYNEYITMLNSCQISNYEKHRELYKIIKDKSDEDLHMIIEDDMLISNSYINNINNMINDLTKKDNCDLWDILFLSLNTVNNGENFVNFRTVYNKLITKSCYFVKPKICNKLYEESSTFKLQIKYFISKYIEDNKELNVYFYNKNTLIEGTKIGIYPSSVNAINYLYFNNEYIGLLKIYNKDVISDDDIKEACELYKIVENINSSDIINVMGMIYNKNKNYNEAKKYFIQALDTHKKNYGYLQKNSNILNNCITIFQHDQDMLEECLKAKPKY</sequence>
<dbReference type="AlphaFoldDB" id="A0A6C0LE28"/>